<dbReference type="GO" id="GO:0003677">
    <property type="term" value="F:DNA binding"/>
    <property type="evidence" value="ECO:0007669"/>
    <property type="project" value="UniProtKB-UniRule"/>
</dbReference>
<accession>A0A3A5MML9</accession>
<gene>
    <name evidence="9" type="ORF">D6T64_03590</name>
</gene>
<dbReference type="OrthoDB" id="9813972at2"/>
<comment type="similarity">
    <text evidence="6">Belongs to the DarT ADP-ribosyltransferase family.</text>
</comment>
<dbReference type="GO" id="GO:0016757">
    <property type="term" value="F:glycosyltransferase activity"/>
    <property type="evidence" value="ECO:0007669"/>
    <property type="project" value="UniProtKB-UniRule"/>
</dbReference>
<name>A0A3A5MML9_9MICO</name>
<comment type="caution">
    <text evidence="9">The sequence shown here is derived from an EMBL/GenBank/DDBJ whole genome shotgun (WGS) entry which is preliminary data.</text>
</comment>
<keyword evidence="10" id="KW-1185">Reference proteome</keyword>
<dbReference type="PROSITE" id="PS52018">
    <property type="entry name" value="DART"/>
    <property type="match status" value="1"/>
</dbReference>
<evidence type="ECO:0000256" key="3">
    <source>
        <dbReference type="ARBA" id="ARBA00022679"/>
    </source>
</evidence>
<organism evidence="9 10">
    <name type="scientific">Cryobacterium melibiosiphilum</name>
    <dbReference type="NCBI Taxonomy" id="995039"/>
    <lineage>
        <taxon>Bacteria</taxon>
        <taxon>Bacillati</taxon>
        <taxon>Actinomycetota</taxon>
        <taxon>Actinomycetes</taxon>
        <taxon>Micrococcales</taxon>
        <taxon>Microbacteriaceae</taxon>
        <taxon>Cryobacterium</taxon>
    </lineage>
</organism>
<dbReference type="GO" id="GO:0016779">
    <property type="term" value="F:nucleotidyltransferase activity"/>
    <property type="evidence" value="ECO:0007669"/>
    <property type="project" value="UniProtKB-UniRule"/>
</dbReference>
<sequence length="284" mass="29831">MKTPRASRAKLSSLRDPRPTALSATTAAKTAAKATLRAAPKTAVVREPRTTAAARSSSARIAADNVGEQRIYHVTHVRNLAAILESGALLADANEDWDTRPTIDISTVDTRAARRAAVVAGDGSASVASYVPFFLSPNANIWQGVRSSTADPRLVLDALGSDAGDFVILVSTVKTVLAGRAAAIEADEASVTITDGDAGGVLTRFAATVAAADRMLRLLRANPESDALQNAELLVAGEFPFELVTLVGVTNDKVRDIVKPLFAGSAFRPKVVVYPPWFLAAEEA</sequence>
<dbReference type="InterPro" id="IPR029494">
    <property type="entry name" value="DarT"/>
</dbReference>
<feature type="binding site" evidence="6">
    <location>
        <position position="114"/>
    </location>
    <ligand>
        <name>NAD(+)</name>
        <dbReference type="ChEBI" id="CHEBI:57540"/>
    </ligand>
</feature>
<dbReference type="AlphaFoldDB" id="A0A3A5MML9"/>
<evidence type="ECO:0000256" key="2">
    <source>
        <dbReference type="ARBA" id="ARBA00022676"/>
    </source>
</evidence>
<keyword evidence="2 6" id="KW-0328">Glycosyltransferase</keyword>
<protein>
    <submittedName>
        <fullName evidence="9">DUF4433 domain-containing protein</fullName>
    </submittedName>
</protein>
<reference evidence="9 10" key="1">
    <citation type="submission" date="2018-09" db="EMBL/GenBank/DDBJ databases">
        <title>Novel species of Cryobacterium.</title>
        <authorList>
            <person name="Liu Q."/>
            <person name="Xin Y.-H."/>
        </authorList>
    </citation>
    <scope>NUCLEOTIDE SEQUENCE [LARGE SCALE GENOMIC DNA]</scope>
    <source>
        <strain evidence="9 10">Hh39</strain>
    </source>
</reference>
<keyword evidence="3 6" id="KW-0808">Transferase</keyword>
<feature type="region of interest" description="Disordered" evidence="7">
    <location>
        <begin position="1"/>
        <end position="22"/>
    </location>
</feature>
<evidence type="ECO:0000256" key="7">
    <source>
        <dbReference type="SAM" id="MobiDB-lite"/>
    </source>
</evidence>
<feature type="binding site" evidence="6">
    <location>
        <position position="90"/>
    </location>
    <ligand>
        <name>NAD(+)</name>
        <dbReference type="ChEBI" id="CHEBI:57540"/>
    </ligand>
</feature>
<dbReference type="RefSeq" id="WP_119971726.1">
    <property type="nucleotide sequence ID" value="NZ_JBHSQA010000005.1"/>
</dbReference>
<feature type="domain" description="DarT" evidence="8">
    <location>
        <begin position="69"/>
        <end position="279"/>
    </location>
</feature>
<comment type="catalytic activity">
    <reaction evidence="6">
        <text>a thymidine in DNA + NAD(+) = an N-(ADP-alpha-D-ribosyl)-thymidine in DNA + nicotinamide + H(+)</text>
        <dbReference type="Rhea" id="RHEA:71651"/>
        <dbReference type="Rhea" id="RHEA-COMP:13556"/>
        <dbReference type="Rhea" id="RHEA-COMP:18051"/>
        <dbReference type="ChEBI" id="CHEBI:15378"/>
        <dbReference type="ChEBI" id="CHEBI:17154"/>
        <dbReference type="ChEBI" id="CHEBI:57540"/>
        <dbReference type="ChEBI" id="CHEBI:137386"/>
        <dbReference type="ChEBI" id="CHEBI:191199"/>
    </reaction>
</comment>
<keyword evidence="4 6" id="KW-0548">Nucleotidyltransferase</keyword>
<evidence type="ECO:0000313" key="10">
    <source>
        <dbReference type="Proteomes" id="UP000272015"/>
    </source>
</evidence>
<feature type="binding site" evidence="6">
    <location>
        <begin position="73"/>
        <end position="75"/>
    </location>
    <ligand>
        <name>NAD(+)</name>
        <dbReference type="ChEBI" id="CHEBI:57540"/>
    </ligand>
</feature>
<evidence type="ECO:0000313" key="9">
    <source>
        <dbReference type="EMBL" id="RJT90612.1"/>
    </source>
</evidence>
<dbReference type="Proteomes" id="UP000272015">
    <property type="component" value="Unassembled WGS sequence"/>
</dbReference>
<dbReference type="Pfam" id="PF14487">
    <property type="entry name" value="DarT"/>
    <property type="match status" value="1"/>
</dbReference>
<comment type="caution">
    <text evidence="6">Lacks conserved residue(s) required for the propagation of feature annotation.</text>
</comment>
<keyword evidence="1 6" id="KW-1277">Toxin-antitoxin system</keyword>
<dbReference type="EMBL" id="QZVS01000058">
    <property type="protein sequence ID" value="RJT90612.1"/>
    <property type="molecule type" value="Genomic_DNA"/>
</dbReference>
<evidence type="ECO:0000256" key="6">
    <source>
        <dbReference type="PROSITE-ProRule" id="PRU01362"/>
    </source>
</evidence>
<keyword evidence="5 6" id="KW-0238">DNA-binding</keyword>
<feature type="active site" evidence="6">
    <location>
        <position position="232"/>
    </location>
</feature>
<feature type="active site" description="Proton acceptor" evidence="6">
    <location>
        <position position="114"/>
    </location>
</feature>
<evidence type="ECO:0000256" key="4">
    <source>
        <dbReference type="ARBA" id="ARBA00022695"/>
    </source>
</evidence>
<evidence type="ECO:0000256" key="5">
    <source>
        <dbReference type="ARBA" id="ARBA00023125"/>
    </source>
</evidence>
<proteinExistence type="inferred from homology"/>
<evidence type="ECO:0000259" key="8">
    <source>
        <dbReference type="PROSITE" id="PS52018"/>
    </source>
</evidence>
<evidence type="ECO:0000256" key="1">
    <source>
        <dbReference type="ARBA" id="ARBA00022649"/>
    </source>
</evidence>